<dbReference type="PANTHER" id="PTHR43464:SF19">
    <property type="entry name" value="UBIQUINONE BIOSYNTHESIS O-METHYLTRANSFERASE, MITOCHONDRIAL"/>
    <property type="match status" value="1"/>
</dbReference>
<keyword evidence="3 5" id="KW-0831">Ubiquinone biosynthesis</keyword>
<keyword evidence="1 5" id="KW-0489">Methyltransferase</keyword>
<dbReference type="GO" id="GO:0061542">
    <property type="term" value="F:3-demethylubiquinol 3-O-methyltransferase activity"/>
    <property type="evidence" value="ECO:0007669"/>
    <property type="project" value="UniProtKB-EC"/>
</dbReference>
<feature type="binding site" evidence="5">
    <location>
        <position position="76"/>
    </location>
    <ligand>
        <name>S-adenosyl-L-methionine</name>
        <dbReference type="ChEBI" id="CHEBI:59789"/>
    </ligand>
</feature>
<evidence type="ECO:0000256" key="5">
    <source>
        <dbReference type="HAMAP-Rule" id="MF_00472"/>
    </source>
</evidence>
<comment type="catalytic activity">
    <reaction evidence="5">
        <text>a 3-demethylubiquinol + S-adenosyl-L-methionine = a ubiquinol + S-adenosyl-L-homocysteine + H(+)</text>
        <dbReference type="Rhea" id="RHEA:44380"/>
        <dbReference type="Rhea" id="RHEA-COMP:9566"/>
        <dbReference type="Rhea" id="RHEA-COMP:10914"/>
        <dbReference type="ChEBI" id="CHEBI:15378"/>
        <dbReference type="ChEBI" id="CHEBI:17976"/>
        <dbReference type="ChEBI" id="CHEBI:57856"/>
        <dbReference type="ChEBI" id="CHEBI:59789"/>
        <dbReference type="ChEBI" id="CHEBI:84422"/>
        <dbReference type="EC" id="2.1.1.64"/>
    </reaction>
</comment>
<dbReference type="PANTHER" id="PTHR43464">
    <property type="entry name" value="METHYLTRANSFERASE"/>
    <property type="match status" value="1"/>
</dbReference>
<evidence type="ECO:0000313" key="7">
    <source>
        <dbReference type="Proteomes" id="UP001462961"/>
    </source>
</evidence>
<feature type="binding site" evidence="5">
    <location>
        <position position="36"/>
    </location>
    <ligand>
        <name>S-adenosyl-L-methionine</name>
        <dbReference type="ChEBI" id="CHEBI:59789"/>
    </ligand>
</feature>
<proteinExistence type="inferred from homology"/>
<comment type="pathway">
    <text evidence="5">Cofactor biosynthesis; ubiquinone biosynthesis.</text>
</comment>
<comment type="caution">
    <text evidence="6">The sequence shown here is derived from an EMBL/GenBank/DDBJ whole genome shotgun (WGS) entry which is preliminary data.</text>
</comment>
<dbReference type="RefSeq" id="WP_107201877.1">
    <property type="nucleotide sequence ID" value="NZ_JAKUCO010000071.1"/>
</dbReference>
<feature type="binding site" evidence="5">
    <location>
        <position position="120"/>
    </location>
    <ligand>
        <name>S-adenosyl-L-methionine</name>
        <dbReference type="ChEBI" id="CHEBI:59789"/>
    </ligand>
</feature>
<feature type="binding site" evidence="5">
    <location>
        <position position="55"/>
    </location>
    <ligand>
        <name>S-adenosyl-L-methionine</name>
        <dbReference type="ChEBI" id="CHEBI:59789"/>
    </ligand>
</feature>
<dbReference type="InterPro" id="IPR029063">
    <property type="entry name" value="SAM-dependent_MTases_sf"/>
</dbReference>
<evidence type="ECO:0000256" key="3">
    <source>
        <dbReference type="ARBA" id="ARBA00022688"/>
    </source>
</evidence>
<dbReference type="CDD" id="cd02440">
    <property type="entry name" value="AdoMet_MTases"/>
    <property type="match status" value="1"/>
</dbReference>
<protein>
    <recommendedName>
        <fullName evidence="5">Ubiquinone biosynthesis O-methyltransferase</fullName>
    </recommendedName>
    <alternativeName>
        <fullName evidence="5">2-polyprenyl-6-hydroxyphenol methylase</fullName>
        <ecNumber evidence="5">2.1.1.222</ecNumber>
    </alternativeName>
    <alternativeName>
        <fullName evidence="5">3-demethylubiquinone 3-O-methyltransferase</fullName>
        <ecNumber evidence="5">2.1.1.64</ecNumber>
    </alternativeName>
</protein>
<dbReference type="GO" id="GO:0032259">
    <property type="term" value="P:methylation"/>
    <property type="evidence" value="ECO:0007669"/>
    <property type="project" value="UniProtKB-KW"/>
</dbReference>
<comment type="catalytic activity">
    <reaction evidence="5">
        <text>a 3-(all-trans-polyprenyl)benzene-1,2-diol + S-adenosyl-L-methionine = a 2-methoxy-6-(all-trans-polyprenyl)phenol + S-adenosyl-L-homocysteine + H(+)</text>
        <dbReference type="Rhea" id="RHEA:31411"/>
        <dbReference type="Rhea" id="RHEA-COMP:9550"/>
        <dbReference type="Rhea" id="RHEA-COMP:9551"/>
        <dbReference type="ChEBI" id="CHEBI:15378"/>
        <dbReference type="ChEBI" id="CHEBI:57856"/>
        <dbReference type="ChEBI" id="CHEBI:59789"/>
        <dbReference type="ChEBI" id="CHEBI:62729"/>
        <dbReference type="ChEBI" id="CHEBI:62731"/>
        <dbReference type="EC" id="2.1.1.222"/>
    </reaction>
</comment>
<dbReference type="EC" id="2.1.1.222" evidence="5"/>
<evidence type="ECO:0000256" key="2">
    <source>
        <dbReference type="ARBA" id="ARBA00022679"/>
    </source>
</evidence>
<name>A0ABV0E2M6_9BURK</name>
<comment type="function">
    <text evidence="5">O-methyltransferase that catalyzes the 2 O-methylation steps in the ubiquinone biosynthetic pathway.</text>
</comment>
<gene>
    <name evidence="5 6" type="primary">ubiG</name>
    <name evidence="6" type="ORF">VOI32_27265</name>
</gene>
<evidence type="ECO:0000313" key="6">
    <source>
        <dbReference type="EMBL" id="MEO1757626.1"/>
    </source>
</evidence>
<keyword evidence="4 5" id="KW-0949">S-adenosyl-L-methionine</keyword>
<comment type="similarity">
    <text evidence="5">Belongs to the methyltransferase superfamily. UbiG/COQ3 family.</text>
</comment>
<dbReference type="EMBL" id="JAYLVJ010000040">
    <property type="protein sequence ID" value="MEO1757626.1"/>
    <property type="molecule type" value="Genomic_DNA"/>
</dbReference>
<keyword evidence="7" id="KW-1185">Reference proteome</keyword>
<keyword evidence="2 5" id="KW-0808">Transferase</keyword>
<reference evidence="6 7" key="1">
    <citation type="submission" date="2024-01" db="EMBL/GenBank/DDBJ databases">
        <title>The diversity of rhizobia nodulating Mimosa spp. in eleven states of Brazil covering several biomes is determined by host plant, location, and edaphic factors.</title>
        <authorList>
            <person name="Rouws L."/>
            <person name="Barauna A."/>
            <person name="Beukes C."/>
            <person name="De Faria S.M."/>
            <person name="Gross E."/>
            <person name="Dos Reis Junior F.B."/>
            <person name="Simon M."/>
            <person name="Maluk M."/>
            <person name="Odee D.W."/>
            <person name="Kenicer G."/>
            <person name="Young J.P.W."/>
            <person name="Reis V.M."/>
            <person name="Zilli J."/>
            <person name="James E.K."/>
        </authorList>
    </citation>
    <scope>NUCLEOTIDE SEQUENCE [LARGE SCALE GENOMIC DNA]</scope>
    <source>
        <strain evidence="6 7">JHI1651</strain>
    </source>
</reference>
<sequence length="232" mass="25517">MTNADPHELQKFSDLAHRWWDPNAEFKPLHELNPVRLNWIDAHAHLAGKRVLDIGCGGGILSESMATLGADVKGIDLSNEALGVADLHSLESGVTVNYEEIAAEALAAREPASFDVVTCMEMLEHVPDPSKVVEACKTLVKPGGWVFFSTLNRNVKSYLFAVVGAEYIARMLPKGTHDYARFIRPSELAGFARAAGLHTVEIKGITYNPLTRHFGESNDTDVNYMLACRREA</sequence>
<dbReference type="Pfam" id="PF13489">
    <property type="entry name" value="Methyltransf_23"/>
    <property type="match status" value="1"/>
</dbReference>
<evidence type="ECO:0000256" key="4">
    <source>
        <dbReference type="ARBA" id="ARBA00022691"/>
    </source>
</evidence>
<dbReference type="Gene3D" id="3.40.50.150">
    <property type="entry name" value="Vaccinia Virus protein VP39"/>
    <property type="match status" value="1"/>
</dbReference>
<dbReference type="Proteomes" id="UP001462961">
    <property type="component" value="Unassembled WGS sequence"/>
</dbReference>
<organism evidence="6 7">
    <name type="scientific">Paraburkholderia caribensis</name>
    <dbReference type="NCBI Taxonomy" id="75105"/>
    <lineage>
        <taxon>Bacteria</taxon>
        <taxon>Pseudomonadati</taxon>
        <taxon>Pseudomonadota</taxon>
        <taxon>Betaproteobacteria</taxon>
        <taxon>Burkholderiales</taxon>
        <taxon>Burkholderiaceae</taxon>
        <taxon>Paraburkholderia</taxon>
    </lineage>
</organism>
<dbReference type="EC" id="2.1.1.64" evidence="5"/>
<dbReference type="InterPro" id="IPR010233">
    <property type="entry name" value="UbiG_MeTrfase"/>
</dbReference>
<accession>A0ABV0E2M6</accession>
<dbReference type="SUPFAM" id="SSF53335">
    <property type="entry name" value="S-adenosyl-L-methionine-dependent methyltransferases"/>
    <property type="match status" value="1"/>
</dbReference>
<evidence type="ECO:0000256" key="1">
    <source>
        <dbReference type="ARBA" id="ARBA00022603"/>
    </source>
</evidence>
<dbReference type="HAMAP" id="MF_00472">
    <property type="entry name" value="UbiG"/>
    <property type="match status" value="1"/>
</dbReference>
<dbReference type="GO" id="GO:0102208">
    <property type="term" value="F:2-polyprenyl-6-hydroxyphenol methylase activity"/>
    <property type="evidence" value="ECO:0007669"/>
    <property type="project" value="UniProtKB-EC"/>
</dbReference>
<dbReference type="NCBIfam" id="TIGR01983">
    <property type="entry name" value="UbiG"/>
    <property type="match status" value="1"/>
</dbReference>